<dbReference type="InterPro" id="IPR011005">
    <property type="entry name" value="Dihydropteroate_synth-like_sf"/>
</dbReference>
<accession>A0A515DAL5</accession>
<dbReference type="OrthoDB" id="9811744at2"/>
<comment type="function">
    <text evidence="9">Catalyzes the condensation of para-aminobenzoate (pABA) with 6-hydroxymethyl-7,8-dihydropterin diphosphate (DHPt-PP) to form 7,8-dihydropteroate (H2Pte), the immediate precursor of folate derivatives.</text>
</comment>
<dbReference type="GO" id="GO:0046654">
    <property type="term" value="P:tetrahydrofolate biosynthetic process"/>
    <property type="evidence" value="ECO:0007669"/>
    <property type="project" value="UniProtKB-UniPathway"/>
</dbReference>
<dbReference type="GO" id="GO:0046872">
    <property type="term" value="F:metal ion binding"/>
    <property type="evidence" value="ECO:0007669"/>
    <property type="project" value="UniProtKB-KW"/>
</dbReference>
<dbReference type="GO" id="GO:0046656">
    <property type="term" value="P:folic acid biosynthetic process"/>
    <property type="evidence" value="ECO:0007669"/>
    <property type="project" value="UniProtKB-KW"/>
</dbReference>
<dbReference type="InterPro" id="IPR045031">
    <property type="entry name" value="DHP_synth-like"/>
</dbReference>
<dbReference type="InterPro" id="IPR000489">
    <property type="entry name" value="Pterin-binding_dom"/>
</dbReference>
<dbReference type="PANTHER" id="PTHR20941:SF1">
    <property type="entry name" value="FOLIC ACID SYNTHESIS PROTEIN FOL1"/>
    <property type="match status" value="1"/>
</dbReference>
<dbReference type="CDD" id="cd00739">
    <property type="entry name" value="DHPS"/>
    <property type="match status" value="1"/>
</dbReference>
<evidence type="ECO:0000256" key="4">
    <source>
        <dbReference type="ARBA" id="ARBA00012458"/>
    </source>
</evidence>
<dbReference type="GO" id="GO:0004156">
    <property type="term" value="F:dihydropteroate synthase activity"/>
    <property type="evidence" value="ECO:0007669"/>
    <property type="project" value="UniProtKB-EC"/>
</dbReference>
<evidence type="ECO:0000259" key="10">
    <source>
        <dbReference type="PROSITE" id="PS50972"/>
    </source>
</evidence>
<dbReference type="PROSITE" id="PS00793">
    <property type="entry name" value="DHPS_2"/>
    <property type="match status" value="1"/>
</dbReference>
<evidence type="ECO:0000313" key="11">
    <source>
        <dbReference type="EMBL" id="QDL37457.1"/>
    </source>
</evidence>
<dbReference type="Proteomes" id="UP000316798">
    <property type="component" value="Chromosome"/>
</dbReference>
<feature type="domain" description="Pterin-binding" evidence="10">
    <location>
        <begin position="15"/>
        <end position="272"/>
    </location>
</feature>
<evidence type="ECO:0000256" key="6">
    <source>
        <dbReference type="ARBA" id="ARBA00022723"/>
    </source>
</evidence>
<comment type="cofactor">
    <cofactor evidence="2 9">
        <name>Mg(2+)</name>
        <dbReference type="ChEBI" id="CHEBI:18420"/>
    </cofactor>
</comment>
<keyword evidence="5 9" id="KW-0808">Transferase</keyword>
<protein>
    <recommendedName>
        <fullName evidence="4 9">Dihydropteroate synthase</fullName>
        <shortName evidence="9">DHPS</shortName>
        <ecNumber evidence="4 9">2.5.1.15</ecNumber>
    </recommendedName>
    <alternativeName>
        <fullName evidence="9">Dihydropteroate pyrophosphorylase</fullName>
    </alternativeName>
</protein>
<dbReference type="PROSITE" id="PS50972">
    <property type="entry name" value="PTERIN_BINDING"/>
    <property type="match status" value="1"/>
</dbReference>
<evidence type="ECO:0000256" key="7">
    <source>
        <dbReference type="ARBA" id="ARBA00022842"/>
    </source>
</evidence>
<evidence type="ECO:0000256" key="2">
    <source>
        <dbReference type="ARBA" id="ARBA00001946"/>
    </source>
</evidence>
<dbReference type="RefSeq" id="WP_142818627.1">
    <property type="nucleotide sequence ID" value="NZ_CP035503.1"/>
</dbReference>
<comment type="similarity">
    <text evidence="9">Belongs to the DHPS family.</text>
</comment>
<keyword evidence="6 9" id="KW-0479">Metal-binding</keyword>
<dbReference type="Pfam" id="PF00809">
    <property type="entry name" value="Pterin_bind"/>
    <property type="match status" value="1"/>
</dbReference>
<evidence type="ECO:0000256" key="8">
    <source>
        <dbReference type="ARBA" id="ARBA00022909"/>
    </source>
</evidence>
<evidence type="ECO:0000256" key="9">
    <source>
        <dbReference type="RuleBase" id="RU361205"/>
    </source>
</evidence>
<organism evidence="11 12">
    <name type="scientific">Rhodoferax sediminis</name>
    <dbReference type="NCBI Taxonomy" id="2509614"/>
    <lineage>
        <taxon>Bacteria</taxon>
        <taxon>Pseudomonadati</taxon>
        <taxon>Pseudomonadota</taxon>
        <taxon>Betaproteobacteria</taxon>
        <taxon>Burkholderiales</taxon>
        <taxon>Comamonadaceae</taxon>
        <taxon>Rhodoferax</taxon>
    </lineage>
</organism>
<evidence type="ECO:0000256" key="3">
    <source>
        <dbReference type="ARBA" id="ARBA00004763"/>
    </source>
</evidence>
<gene>
    <name evidence="11" type="primary">folP</name>
    <name evidence="11" type="ORF">EUB48_09360</name>
</gene>
<evidence type="ECO:0000256" key="1">
    <source>
        <dbReference type="ARBA" id="ARBA00000012"/>
    </source>
</evidence>
<dbReference type="NCBIfam" id="TIGR01496">
    <property type="entry name" value="DHPS"/>
    <property type="match status" value="1"/>
</dbReference>
<dbReference type="AlphaFoldDB" id="A0A515DAL5"/>
<dbReference type="KEGG" id="rhf:EUB48_09360"/>
<keyword evidence="12" id="KW-1185">Reference proteome</keyword>
<dbReference type="Gene3D" id="3.20.20.20">
    <property type="entry name" value="Dihydropteroate synthase-like"/>
    <property type="match status" value="1"/>
</dbReference>
<name>A0A515DAL5_9BURK</name>
<keyword evidence="8 9" id="KW-0289">Folate biosynthesis</keyword>
<sequence length="286" mass="30409">MFWQTTRYSVDLTQPRVMGIVNVTPDSFSDGGQHTSTASALKHCEQLLKDGAHILDIGGESTRPGALPLPLDEELARVLPLLREAVKLGVPLSVDTYKPQVMQAALDLGADIINDIWALRQSGAAQVVAAHRSCGVCLMHMHREPQTMQAAPMAGDVVPQVLSFLERTAKALQGLGVDKARIALDPGIGFGKTVAQNFALLARQRELLAAGYPILAGWSRKSSLAAVTAVDGLAPPASERMVPSVAAVLLAVERGAAIVRVHDVRETVAALKILRAMNPVADNADQ</sequence>
<dbReference type="EMBL" id="CP035503">
    <property type="protein sequence ID" value="QDL37457.1"/>
    <property type="molecule type" value="Genomic_DNA"/>
</dbReference>
<dbReference type="SUPFAM" id="SSF51717">
    <property type="entry name" value="Dihydropteroate synthetase-like"/>
    <property type="match status" value="1"/>
</dbReference>
<dbReference type="GO" id="GO:0005829">
    <property type="term" value="C:cytosol"/>
    <property type="evidence" value="ECO:0007669"/>
    <property type="project" value="TreeGrafter"/>
</dbReference>
<dbReference type="UniPathway" id="UPA00077">
    <property type="reaction ID" value="UER00156"/>
</dbReference>
<dbReference type="EC" id="2.5.1.15" evidence="4 9"/>
<evidence type="ECO:0000256" key="5">
    <source>
        <dbReference type="ARBA" id="ARBA00022679"/>
    </source>
</evidence>
<dbReference type="PROSITE" id="PS00792">
    <property type="entry name" value="DHPS_1"/>
    <property type="match status" value="1"/>
</dbReference>
<reference evidence="11 12" key="1">
    <citation type="submission" date="2019-01" db="EMBL/GenBank/DDBJ databases">
        <title>Genomic insights into a novel species Rhodoferax sp.</title>
        <authorList>
            <person name="Jin L."/>
        </authorList>
    </citation>
    <scope>NUCLEOTIDE SEQUENCE [LARGE SCALE GENOMIC DNA]</scope>
    <source>
        <strain evidence="11 12">CHu59-6-5</strain>
    </source>
</reference>
<dbReference type="PANTHER" id="PTHR20941">
    <property type="entry name" value="FOLATE SYNTHESIS PROTEINS"/>
    <property type="match status" value="1"/>
</dbReference>
<evidence type="ECO:0000313" key="12">
    <source>
        <dbReference type="Proteomes" id="UP000316798"/>
    </source>
</evidence>
<proteinExistence type="inferred from homology"/>
<comment type="pathway">
    <text evidence="3 9">Cofactor biosynthesis; tetrahydrofolate biosynthesis; 7,8-dihydrofolate from 2-amino-4-hydroxy-6-hydroxymethyl-7,8-dihydropteridine diphosphate and 4-aminobenzoate: step 1/2.</text>
</comment>
<dbReference type="InterPro" id="IPR006390">
    <property type="entry name" value="DHP_synth_dom"/>
</dbReference>
<comment type="catalytic activity">
    <reaction evidence="1">
        <text>(7,8-dihydropterin-6-yl)methyl diphosphate + 4-aminobenzoate = 7,8-dihydropteroate + diphosphate</text>
        <dbReference type="Rhea" id="RHEA:19949"/>
        <dbReference type="ChEBI" id="CHEBI:17836"/>
        <dbReference type="ChEBI" id="CHEBI:17839"/>
        <dbReference type="ChEBI" id="CHEBI:33019"/>
        <dbReference type="ChEBI" id="CHEBI:72950"/>
        <dbReference type="EC" id="2.5.1.15"/>
    </reaction>
</comment>
<keyword evidence="7 9" id="KW-0460">Magnesium</keyword>